<protein>
    <submittedName>
        <fullName evidence="2">HD domain protein</fullName>
    </submittedName>
</protein>
<name>A0A6N2YMI5_EUBLI</name>
<proteinExistence type="predicted"/>
<dbReference type="CDD" id="cd00077">
    <property type="entry name" value="HDc"/>
    <property type="match status" value="1"/>
</dbReference>
<evidence type="ECO:0000313" key="2">
    <source>
        <dbReference type="EMBL" id="VYT67327.1"/>
    </source>
</evidence>
<gene>
    <name evidence="2" type="ORF">ELLFYP34_01641</name>
</gene>
<sequence>MLNQSQLILEMSDYLANDPRRIHHFLKVLGFAQVISSCEQLDPCTATILETAAIVHDIGSKISEAKYGQSNGKLQEQEGPAEARKVLESLDFPSNIIDRVCYLVAHHHTYNTIAGLDYQVLIEADFLVNAYDHSLSPESIQSFGSRYFKTQTGKYLLERLYLKDHRT</sequence>
<dbReference type="AlphaFoldDB" id="A0A6N2YMI5"/>
<dbReference type="InterPro" id="IPR006674">
    <property type="entry name" value="HD_domain"/>
</dbReference>
<accession>A0A6N2YMI5</accession>
<dbReference type="Gene3D" id="1.10.3210.10">
    <property type="entry name" value="Hypothetical protein af1432"/>
    <property type="match status" value="1"/>
</dbReference>
<dbReference type="EMBL" id="CACRTR010000003">
    <property type="protein sequence ID" value="VYT67327.1"/>
    <property type="molecule type" value="Genomic_DNA"/>
</dbReference>
<dbReference type="Pfam" id="PF01966">
    <property type="entry name" value="HD"/>
    <property type="match status" value="1"/>
</dbReference>
<organism evidence="2">
    <name type="scientific">Eubacterium limosum</name>
    <dbReference type="NCBI Taxonomy" id="1736"/>
    <lineage>
        <taxon>Bacteria</taxon>
        <taxon>Bacillati</taxon>
        <taxon>Bacillota</taxon>
        <taxon>Clostridia</taxon>
        <taxon>Eubacteriales</taxon>
        <taxon>Eubacteriaceae</taxon>
        <taxon>Eubacterium</taxon>
    </lineage>
</organism>
<dbReference type="InterPro" id="IPR003607">
    <property type="entry name" value="HD/PDEase_dom"/>
</dbReference>
<reference evidence="2" key="1">
    <citation type="submission" date="2019-11" db="EMBL/GenBank/DDBJ databases">
        <authorList>
            <person name="Feng L."/>
        </authorList>
    </citation>
    <scope>NUCLEOTIDE SEQUENCE</scope>
    <source>
        <strain evidence="2">ElimosumLFYP34</strain>
    </source>
</reference>
<evidence type="ECO:0000259" key="1">
    <source>
        <dbReference type="Pfam" id="PF01966"/>
    </source>
</evidence>
<dbReference type="SUPFAM" id="SSF109604">
    <property type="entry name" value="HD-domain/PDEase-like"/>
    <property type="match status" value="1"/>
</dbReference>
<feature type="domain" description="HD" evidence="1">
    <location>
        <begin position="21"/>
        <end position="117"/>
    </location>
</feature>